<keyword evidence="7" id="KW-0472">Membrane</keyword>
<dbReference type="RefSeq" id="WP_208841746.1">
    <property type="nucleotide sequence ID" value="NZ_CP072133.1"/>
</dbReference>
<dbReference type="PROSITE" id="PS50110">
    <property type="entry name" value="RESPONSE_REGULATORY"/>
    <property type="match status" value="1"/>
</dbReference>
<dbReference type="Gene3D" id="3.30.565.10">
    <property type="entry name" value="Histidine kinase-like ATPase, C-terminal domain"/>
    <property type="match status" value="1"/>
</dbReference>
<dbReference type="AlphaFoldDB" id="A0A975HLL0"/>
<dbReference type="InterPro" id="IPR011006">
    <property type="entry name" value="CheY-like_superfamily"/>
</dbReference>
<dbReference type="SMART" id="SM00388">
    <property type="entry name" value="HisKA"/>
    <property type="match status" value="1"/>
</dbReference>
<evidence type="ECO:0000256" key="1">
    <source>
        <dbReference type="ARBA" id="ARBA00000085"/>
    </source>
</evidence>
<dbReference type="PRINTS" id="PR00344">
    <property type="entry name" value="BCTRLSENSOR"/>
</dbReference>
<dbReference type="PANTHER" id="PTHR43047">
    <property type="entry name" value="TWO-COMPONENT HISTIDINE PROTEIN KINASE"/>
    <property type="match status" value="1"/>
</dbReference>
<dbReference type="SUPFAM" id="SSF52172">
    <property type="entry name" value="CheY-like"/>
    <property type="match status" value="1"/>
</dbReference>
<dbReference type="CDD" id="cd17546">
    <property type="entry name" value="REC_hyHK_CKI1_RcsC-like"/>
    <property type="match status" value="1"/>
</dbReference>
<dbReference type="SMART" id="SM00448">
    <property type="entry name" value="REC"/>
    <property type="match status" value="1"/>
</dbReference>
<keyword evidence="7" id="KW-1133">Transmembrane helix</keyword>
<feature type="transmembrane region" description="Helical" evidence="7">
    <location>
        <begin position="190"/>
        <end position="212"/>
    </location>
</feature>
<dbReference type="PROSITE" id="PS50109">
    <property type="entry name" value="HIS_KIN"/>
    <property type="match status" value="1"/>
</dbReference>
<evidence type="ECO:0000259" key="8">
    <source>
        <dbReference type="PROSITE" id="PS50109"/>
    </source>
</evidence>
<dbReference type="GO" id="GO:0005886">
    <property type="term" value="C:plasma membrane"/>
    <property type="evidence" value="ECO:0007669"/>
    <property type="project" value="TreeGrafter"/>
</dbReference>
<dbReference type="EC" id="2.7.13.3" evidence="2"/>
<dbReference type="GO" id="GO:0000155">
    <property type="term" value="F:phosphorelay sensor kinase activity"/>
    <property type="evidence" value="ECO:0007669"/>
    <property type="project" value="InterPro"/>
</dbReference>
<gene>
    <name evidence="10" type="ORF">J5O05_08755</name>
</gene>
<name>A0A975HLL0_9GAMM</name>
<protein>
    <recommendedName>
        <fullName evidence="2">histidine kinase</fullName>
        <ecNumber evidence="2">2.7.13.3</ecNumber>
    </recommendedName>
</protein>
<dbReference type="GO" id="GO:0009927">
    <property type="term" value="F:histidine phosphotransfer kinase activity"/>
    <property type="evidence" value="ECO:0007669"/>
    <property type="project" value="TreeGrafter"/>
</dbReference>
<reference evidence="10" key="1">
    <citation type="submission" date="2021-03" db="EMBL/GenBank/DDBJ databases">
        <title>Complete Genome of Pseudoalteromonas xiamenensis STKMTI.2, a new potential marine bacterium producing anti-Vibrio compounds.</title>
        <authorList>
            <person name="Handayani D.P."/>
            <person name="Isnansetyo A."/>
            <person name="Istiqomah I."/>
            <person name="Jumina J."/>
        </authorList>
    </citation>
    <scope>NUCLEOTIDE SEQUENCE</scope>
    <source>
        <strain evidence="10">STKMTI.2</strain>
    </source>
</reference>
<sequence>MKELLLLHVVITLCSCVSTVFLWLNWRIHRNLHGTKEWALYGASLTLANAALTLQDYLPTQWMVLLANLFTFGCSYFFAKGTETFYDRPVSARLWLGLMLVCIPTLCWFALIDPNIQIRLSINYLVSSVSLFIALRALLMSTIISRQTIAENGLMFSIVVIWSALTARVVMLADFKATDSVLTPNLANEIFAVAVAIVPLVVGFSMCLLCSAKRERTLSTLQEQASLDADRKSRFLAMLSHELRTPLNAIVGHAHMLKRIPHEPAKHAQLCDTIEHAALSLADLANQVLLQAKGEVTPGQHQSTTLKAMVEPLFKLLRPLSIQKELHFHYAITPGFQDLHYSLVKEPVQLVLKNLLSNAIKYTDKGEVMLSISVEQQIGNNVRLTFAVSDTGPGISDELLEKIFDPFVTGQLVENIADGAGLGLALCQQLLSNVGSSLDAESVLDEGSCFRFSIECELSERTPIAMESELSPMPSSRMMCNVLVVEDVELNQKVIEHYLELAHCNYRIAGDLRQASQFLTEYAFDVVLLDMRLPDGYGLDWLTEIVPNLTVKQKPCFIALTGDVSQMDRIAYQRAGIFGCLDKPIEPQVLFSLLRQALGEPLEKQSGLLDLTAVDHLLSVVEEHYLQTKLMYLSDTYDYEIAQLQGLADIGAEEALTEKLDKLVSESAALGMQSLTEKLKSLAEIENGVENYNWSELRVCIKQSLEELKQYCREFRAKEASPD</sequence>
<feature type="domain" description="Histidine kinase" evidence="8">
    <location>
        <begin position="238"/>
        <end position="458"/>
    </location>
</feature>
<dbReference type="InterPro" id="IPR004358">
    <property type="entry name" value="Sig_transdc_His_kin-like_C"/>
</dbReference>
<dbReference type="CDD" id="cd00082">
    <property type="entry name" value="HisKA"/>
    <property type="match status" value="1"/>
</dbReference>
<feature type="transmembrane region" description="Helical" evidence="7">
    <location>
        <begin position="38"/>
        <end position="55"/>
    </location>
</feature>
<dbReference type="InterPro" id="IPR005467">
    <property type="entry name" value="His_kinase_dom"/>
</dbReference>
<feature type="transmembrane region" description="Helical" evidence="7">
    <location>
        <begin position="118"/>
        <end position="139"/>
    </location>
</feature>
<dbReference type="Pfam" id="PF00072">
    <property type="entry name" value="Response_reg"/>
    <property type="match status" value="1"/>
</dbReference>
<dbReference type="KEGG" id="pxi:J5O05_08755"/>
<organism evidence="10 11">
    <name type="scientific">Pseudoalteromonas xiamenensis</name>
    <dbReference type="NCBI Taxonomy" id="882626"/>
    <lineage>
        <taxon>Bacteria</taxon>
        <taxon>Pseudomonadati</taxon>
        <taxon>Pseudomonadota</taxon>
        <taxon>Gammaproteobacteria</taxon>
        <taxon>Alteromonadales</taxon>
        <taxon>Pseudoalteromonadaceae</taxon>
        <taxon>Pseudoalteromonas</taxon>
    </lineage>
</organism>
<dbReference type="Pfam" id="PF02518">
    <property type="entry name" value="HATPase_c"/>
    <property type="match status" value="1"/>
</dbReference>
<evidence type="ECO:0000313" key="11">
    <source>
        <dbReference type="Proteomes" id="UP000664904"/>
    </source>
</evidence>
<accession>A0A975HLL0</accession>
<evidence type="ECO:0000256" key="4">
    <source>
        <dbReference type="ARBA" id="ARBA00022679"/>
    </source>
</evidence>
<keyword evidence="11" id="KW-1185">Reference proteome</keyword>
<evidence type="ECO:0000256" key="6">
    <source>
        <dbReference type="PROSITE-ProRule" id="PRU00169"/>
    </source>
</evidence>
<dbReference type="PANTHER" id="PTHR43047:SF72">
    <property type="entry name" value="OSMOSENSING HISTIDINE PROTEIN KINASE SLN1"/>
    <property type="match status" value="1"/>
</dbReference>
<dbReference type="InterPro" id="IPR003661">
    <property type="entry name" value="HisK_dim/P_dom"/>
</dbReference>
<dbReference type="InterPro" id="IPR001789">
    <property type="entry name" value="Sig_transdc_resp-reg_receiver"/>
</dbReference>
<keyword evidence="4" id="KW-0808">Transferase</keyword>
<comment type="catalytic activity">
    <reaction evidence="1">
        <text>ATP + protein L-histidine = ADP + protein N-phospho-L-histidine.</text>
        <dbReference type="EC" id="2.7.13.3"/>
    </reaction>
</comment>
<dbReference type="SUPFAM" id="SSF55874">
    <property type="entry name" value="ATPase domain of HSP90 chaperone/DNA topoisomerase II/histidine kinase"/>
    <property type="match status" value="1"/>
</dbReference>
<evidence type="ECO:0000259" key="9">
    <source>
        <dbReference type="PROSITE" id="PS50110"/>
    </source>
</evidence>
<keyword evidence="7" id="KW-0812">Transmembrane</keyword>
<dbReference type="InterPro" id="IPR036097">
    <property type="entry name" value="HisK_dim/P_sf"/>
</dbReference>
<evidence type="ECO:0000313" key="10">
    <source>
        <dbReference type="EMBL" id="QTH70150.1"/>
    </source>
</evidence>
<dbReference type="InterPro" id="IPR003594">
    <property type="entry name" value="HATPase_dom"/>
</dbReference>
<dbReference type="Proteomes" id="UP000664904">
    <property type="component" value="Chromosome"/>
</dbReference>
<feature type="transmembrane region" description="Helical" evidence="7">
    <location>
        <begin position="61"/>
        <end position="79"/>
    </location>
</feature>
<feature type="modified residue" description="4-aspartylphosphate" evidence="6">
    <location>
        <position position="530"/>
    </location>
</feature>
<dbReference type="Gene3D" id="3.40.50.2300">
    <property type="match status" value="1"/>
</dbReference>
<feature type="domain" description="Response regulatory" evidence="9">
    <location>
        <begin position="481"/>
        <end position="598"/>
    </location>
</feature>
<dbReference type="EMBL" id="CP072133">
    <property type="protein sequence ID" value="QTH70150.1"/>
    <property type="molecule type" value="Genomic_DNA"/>
</dbReference>
<dbReference type="Gene3D" id="1.10.287.130">
    <property type="match status" value="1"/>
</dbReference>
<feature type="transmembrane region" description="Helical" evidence="7">
    <location>
        <begin position="6"/>
        <end position="26"/>
    </location>
</feature>
<dbReference type="Pfam" id="PF00512">
    <property type="entry name" value="HisKA"/>
    <property type="match status" value="1"/>
</dbReference>
<keyword evidence="5" id="KW-0418">Kinase</keyword>
<evidence type="ECO:0000256" key="5">
    <source>
        <dbReference type="ARBA" id="ARBA00022777"/>
    </source>
</evidence>
<feature type="transmembrane region" description="Helical" evidence="7">
    <location>
        <begin position="91"/>
        <end position="112"/>
    </location>
</feature>
<dbReference type="InterPro" id="IPR036890">
    <property type="entry name" value="HATPase_C_sf"/>
</dbReference>
<dbReference type="SMART" id="SM00387">
    <property type="entry name" value="HATPase_c"/>
    <property type="match status" value="1"/>
</dbReference>
<evidence type="ECO:0000256" key="7">
    <source>
        <dbReference type="SAM" id="Phobius"/>
    </source>
</evidence>
<dbReference type="SUPFAM" id="SSF47384">
    <property type="entry name" value="Homodimeric domain of signal transducing histidine kinase"/>
    <property type="match status" value="1"/>
</dbReference>
<proteinExistence type="predicted"/>
<dbReference type="PROSITE" id="PS51257">
    <property type="entry name" value="PROKAR_LIPOPROTEIN"/>
    <property type="match status" value="1"/>
</dbReference>
<feature type="transmembrane region" description="Helical" evidence="7">
    <location>
        <begin position="151"/>
        <end position="170"/>
    </location>
</feature>
<evidence type="ECO:0000256" key="3">
    <source>
        <dbReference type="ARBA" id="ARBA00022553"/>
    </source>
</evidence>
<evidence type="ECO:0000256" key="2">
    <source>
        <dbReference type="ARBA" id="ARBA00012438"/>
    </source>
</evidence>
<keyword evidence="3 6" id="KW-0597">Phosphoprotein</keyword>